<dbReference type="InterPro" id="IPR042265">
    <property type="entry name" value="DPH1/DPH2_3"/>
</dbReference>
<name>A0ABN7XIA9_GIGMA</name>
<organism evidence="1 2">
    <name type="scientific">Gigaspora margarita</name>
    <dbReference type="NCBI Taxonomy" id="4874"/>
    <lineage>
        <taxon>Eukaryota</taxon>
        <taxon>Fungi</taxon>
        <taxon>Fungi incertae sedis</taxon>
        <taxon>Mucoromycota</taxon>
        <taxon>Glomeromycotina</taxon>
        <taxon>Glomeromycetes</taxon>
        <taxon>Diversisporales</taxon>
        <taxon>Gigasporaceae</taxon>
        <taxon>Gigaspora</taxon>
    </lineage>
</organism>
<feature type="non-terminal residue" evidence="1">
    <location>
        <position position="1"/>
    </location>
</feature>
<dbReference type="Pfam" id="PF01866">
    <property type="entry name" value="Diphthamide_syn"/>
    <property type="match status" value="1"/>
</dbReference>
<dbReference type="EMBL" id="CAJVQB010136204">
    <property type="protein sequence ID" value="CAG8854325.1"/>
    <property type="molecule type" value="Genomic_DNA"/>
</dbReference>
<dbReference type="SFLD" id="SFLDS00032">
    <property type="entry name" value="Radical_SAM_3-amino-3-carboxyp"/>
    <property type="match status" value="1"/>
</dbReference>
<dbReference type="NCBIfam" id="TIGR00322">
    <property type="entry name" value="diphth2_R"/>
    <property type="match status" value="1"/>
</dbReference>
<dbReference type="InterPro" id="IPR016435">
    <property type="entry name" value="DPH1/DPH2"/>
</dbReference>
<sequence length="124" mass="14459">YYLEIISHLKKLIIHAGKKPYTFVMGKLNVAKMADFMEIDCFVLVSCPENSLLDSKEFYRPIVTPSELEIALNPSKQWTGKYITDFQQLLSVNFQPENEDEPHFSLVTSKFKQNRRYAFKDSSQ</sequence>
<protein>
    <submittedName>
        <fullName evidence="1">44503_t:CDS:1</fullName>
    </submittedName>
</protein>
<reference evidence="1 2" key="1">
    <citation type="submission" date="2021-06" db="EMBL/GenBank/DDBJ databases">
        <authorList>
            <person name="Kallberg Y."/>
            <person name="Tangrot J."/>
            <person name="Rosling A."/>
        </authorList>
    </citation>
    <scope>NUCLEOTIDE SEQUENCE [LARGE SCALE GENOMIC DNA]</scope>
    <source>
        <strain evidence="1 2">120-4 pot B 10/14</strain>
    </source>
</reference>
<feature type="non-terminal residue" evidence="1">
    <location>
        <position position="124"/>
    </location>
</feature>
<dbReference type="PANTHER" id="PTHR10762:SF2">
    <property type="entry name" value="2-(3-AMINO-3-CARBOXYPROPYL)HISTIDINE SYNTHASE SUBUNIT 2"/>
    <property type="match status" value="1"/>
</dbReference>
<gene>
    <name evidence="1" type="ORF">GMARGA_LOCUS43146</name>
</gene>
<proteinExistence type="predicted"/>
<comment type="caution">
    <text evidence="1">The sequence shown here is derived from an EMBL/GenBank/DDBJ whole genome shotgun (WGS) entry which is preliminary data.</text>
</comment>
<accession>A0ABN7XIA9</accession>
<keyword evidence="2" id="KW-1185">Reference proteome</keyword>
<evidence type="ECO:0000313" key="1">
    <source>
        <dbReference type="EMBL" id="CAG8854325.1"/>
    </source>
</evidence>
<dbReference type="Gene3D" id="3.40.50.11860">
    <property type="entry name" value="Diphthamide synthesis DPH1/DPH2 domain 3"/>
    <property type="match status" value="1"/>
</dbReference>
<dbReference type="PANTHER" id="PTHR10762">
    <property type="entry name" value="DIPHTHAMIDE BIOSYNTHESIS PROTEIN"/>
    <property type="match status" value="1"/>
</dbReference>
<dbReference type="Proteomes" id="UP000789901">
    <property type="component" value="Unassembled WGS sequence"/>
</dbReference>
<evidence type="ECO:0000313" key="2">
    <source>
        <dbReference type="Proteomes" id="UP000789901"/>
    </source>
</evidence>